<dbReference type="InterPro" id="IPR001507">
    <property type="entry name" value="ZP_dom"/>
</dbReference>
<feature type="domain" description="ZP" evidence="3">
    <location>
        <begin position="353"/>
        <end position="598"/>
    </location>
</feature>
<evidence type="ECO:0000256" key="1">
    <source>
        <dbReference type="SAM" id="MobiDB-lite"/>
    </source>
</evidence>
<dbReference type="SMART" id="SM00241">
    <property type="entry name" value="ZP"/>
    <property type="match status" value="1"/>
</dbReference>
<sequence length="875" mass="99331">MRKVHYRIRHCFIFFGLLIIICFVSRLFIRDIQNDSNTSKFPLSRASSSRRLNISVVIVVSDIEDAEIEYSTALRSIRCYCQIHNYPLHFIQDSDYRDVCQQKDFMFRRHCIVAQLLENIEWLVFLDADIAVVNPKVLLEEYIDESYDLTFYDRFVNWEVAAGSYIVHNTQWAKSFLRNFADFESQLPNSFHGTDNGALHIYLQQTFYPQLSAESQVCRKIWEKAENYQDLFTFEACIRTVMGDVHEFDKARILKKGTGWVRDIWLTDSKWNPERDFMLHGLKDSNEIVLKQGFIINKIFGNFNWRSPFSSKLNSENCAPFEFFILFLCVSCISTVSSSFEIQNGVVGKPEVFCGIDTIRVKINTEHPFNGKIYVDGESDKQHCVQHSADSHSSPQEFSIPIGACNMRRQRTLHPRGISFSFTMITSFHPFFVTGMDRAFSIRCFFLESIKGLNAEIDVGTLAPQNVDQEYSLPVCAYHLKDGIEGHVLRFAQVGQKVTHVWRCDQDASHVYGILIHSCFADDGHGNKFELVDDRGCSTDPFLLPQIEYESGAISAYTNAQVFKYADKVQLYFTCTVQLCYKHDGGCEGITPPSCSGHSIHPPRISGSSPEHKFVNLGPDNHGPDVHHGGNSLNSESQFHESESTPRVPGYIKPDAFQPIILGPPHPTVFHKDGPSGPSLHHVSSFKGPKDIQRLNEEEDTPNPYRRDSPLNDTTEDDIVMQVVTLRSTVPTVSHTPDLVTFKPVVTGTTEKLMKTNEDEDEEEELITPRVFGRGSTSPTTTKVRRTAGEMETDVSVDVIVLPVEDKERKDTNSPPQSLSFKSASEVCLSKTASVIFGTAVLLALFCCVTVTFLVTRKRNHQLLHHASKRRIDNF</sequence>
<dbReference type="Gene3D" id="3.90.550.10">
    <property type="entry name" value="Spore Coat Polysaccharide Biosynthesis Protein SpsA, Chain A"/>
    <property type="match status" value="1"/>
</dbReference>
<keyword evidence="2" id="KW-0812">Transmembrane</keyword>
<name>A0AAE9J365_CAEBR</name>
<evidence type="ECO:0000259" key="3">
    <source>
        <dbReference type="SMART" id="SM00241"/>
    </source>
</evidence>
<dbReference type="PANTHER" id="PTHR31562:SF9">
    <property type="entry name" value="GLYCOSYLTRANSFERASE FAMILY 8 PROTEIN"/>
    <property type="match status" value="1"/>
</dbReference>
<feature type="transmembrane region" description="Helical" evidence="2">
    <location>
        <begin position="12"/>
        <end position="29"/>
    </location>
</feature>
<accession>A0AAE9J365</accession>
<dbReference type="Pfam" id="PF25057">
    <property type="entry name" value="CUT_N"/>
    <property type="match status" value="1"/>
</dbReference>
<organism evidence="4 5">
    <name type="scientific">Caenorhabditis briggsae</name>
    <dbReference type="NCBI Taxonomy" id="6238"/>
    <lineage>
        <taxon>Eukaryota</taxon>
        <taxon>Metazoa</taxon>
        <taxon>Ecdysozoa</taxon>
        <taxon>Nematoda</taxon>
        <taxon>Chromadorea</taxon>
        <taxon>Rhabditida</taxon>
        <taxon>Rhabditina</taxon>
        <taxon>Rhabditomorpha</taxon>
        <taxon>Rhabditoidea</taxon>
        <taxon>Rhabditidae</taxon>
        <taxon>Peloderinae</taxon>
        <taxon>Caenorhabditis</taxon>
    </lineage>
</organism>
<evidence type="ECO:0000313" key="5">
    <source>
        <dbReference type="Proteomes" id="UP000829354"/>
    </source>
</evidence>
<dbReference type="PANTHER" id="PTHR31562">
    <property type="entry name" value="PROTEIN CBG18972"/>
    <property type="match status" value="1"/>
</dbReference>
<dbReference type="InterPro" id="IPR029044">
    <property type="entry name" value="Nucleotide-diphossugar_trans"/>
</dbReference>
<dbReference type="EMBL" id="CP092620">
    <property type="protein sequence ID" value="UMM13260.1"/>
    <property type="molecule type" value="Genomic_DNA"/>
</dbReference>
<dbReference type="InterPro" id="IPR004988">
    <property type="entry name" value="DUF273"/>
</dbReference>
<dbReference type="SUPFAM" id="SSF53448">
    <property type="entry name" value="Nucleotide-diphospho-sugar transferases"/>
    <property type="match status" value="1"/>
</dbReference>
<feature type="transmembrane region" description="Helical" evidence="2">
    <location>
        <begin position="835"/>
        <end position="855"/>
    </location>
</feature>
<dbReference type="Proteomes" id="UP000829354">
    <property type="component" value="Chromosome I"/>
</dbReference>
<keyword evidence="2" id="KW-1133">Transmembrane helix</keyword>
<keyword evidence="5" id="KW-1185">Reference proteome</keyword>
<proteinExistence type="predicted"/>
<evidence type="ECO:0000313" key="4">
    <source>
        <dbReference type="EMBL" id="UMM13260.1"/>
    </source>
</evidence>
<gene>
    <name evidence="4" type="ORF">L5515_001631</name>
</gene>
<evidence type="ECO:0000256" key="2">
    <source>
        <dbReference type="SAM" id="Phobius"/>
    </source>
</evidence>
<feature type="region of interest" description="Disordered" evidence="1">
    <location>
        <begin position="598"/>
        <end position="714"/>
    </location>
</feature>
<dbReference type="Pfam" id="PF25301">
    <property type="entry name" value="CUT_C"/>
    <property type="match status" value="1"/>
</dbReference>
<dbReference type="InterPro" id="IPR057475">
    <property type="entry name" value="CUT_C"/>
</dbReference>
<reference evidence="4 5" key="1">
    <citation type="submission" date="2022-04" db="EMBL/GenBank/DDBJ databases">
        <title>Chromosome-level reference genomes for two strains of Caenorhabditis briggsae: an improved platform for comparative genomics.</title>
        <authorList>
            <person name="Stevens L."/>
            <person name="Andersen E."/>
        </authorList>
    </citation>
    <scope>NUCLEOTIDE SEQUENCE [LARGE SCALE GENOMIC DNA]</scope>
    <source>
        <strain evidence="4">VX34</strain>
        <tissue evidence="4">Whole-organism</tissue>
    </source>
</reference>
<keyword evidence="2" id="KW-0472">Membrane</keyword>
<dbReference type="InterPro" id="IPR056953">
    <property type="entry name" value="CUT_N"/>
</dbReference>
<protein>
    <recommendedName>
        <fullName evidence="3">ZP domain-containing protein</fullName>
    </recommendedName>
</protein>
<dbReference type="Pfam" id="PF03314">
    <property type="entry name" value="DUF273"/>
    <property type="match status" value="1"/>
</dbReference>
<dbReference type="AlphaFoldDB" id="A0AAE9J365"/>